<dbReference type="FunCoup" id="A0A1V9X5E3">
    <property type="interactions" value="1008"/>
</dbReference>
<dbReference type="PANTHER" id="PTHR21277:SF5">
    <property type="entry name" value="TRANSCRIPTIONAL ADAPTER 1"/>
    <property type="match status" value="1"/>
</dbReference>
<dbReference type="STRING" id="418985.A0A1V9X5E3"/>
<evidence type="ECO:0000256" key="2">
    <source>
        <dbReference type="ARBA" id="ARBA00010314"/>
    </source>
</evidence>
<sequence>MADSIQLPTLKKRLAASLANRWTTYLELLRRWLTLQIKRDDFEVEARTLMRPDEIAMHNEYLMELLLTLSKAANSGKATSGNTTNPTIGVTSSTVSRTLTASSASSSQHTSSDSFIHLRVKPVIKTFSSTFSHLSRLATYNASPPEDIFEKSSERTAPIDLSRVTTSEAKARKRRLTECLPPPTISRSEHTFGLCMPGSSATPTFDNQLTMPNVVSFAISVPQADIPAPHCSFLMREQAFPESALLYGRMLVVAYEHGLDDIDAATVELMLQALRSQLLRVIAAIVDRRAACSRRKLTCLGSGGSIRHSNPYLRTPSSASQCYHLLESVHLLNELNVPDVESSNICSLYDLVDALRTDRRLICSHTVTWQSSSHH</sequence>
<keyword evidence="4" id="KW-0804">Transcription</keyword>
<evidence type="ECO:0000256" key="5">
    <source>
        <dbReference type="ARBA" id="ARBA00023242"/>
    </source>
</evidence>
<accession>A0A1V9X5E3</accession>
<organism evidence="6 7">
    <name type="scientific">Tropilaelaps mercedesae</name>
    <dbReference type="NCBI Taxonomy" id="418985"/>
    <lineage>
        <taxon>Eukaryota</taxon>
        <taxon>Metazoa</taxon>
        <taxon>Ecdysozoa</taxon>
        <taxon>Arthropoda</taxon>
        <taxon>Chelicerata</taxon>
        <taxon>Arachnida</taxon>
        <taxon>Acari</taxon>
        <taxon>Parasitiformes</taxon>
        <taxon>Mesostigmata</taxon>
        <taxon>Gamasina</taxon>
        <taxon>Dermanyssoidea</taxon>
        <taxon>Laelapidae</taxon>
        <taxon>Tropilaelaps</taxon>
    </lineage>
</organism>
<dbReference type="GO" id="GO:0003713">
    <property type="term" value="F:transcription coactivator activity"/>
    <property type="evidence" value="ECO:0007669"/>
    <property type="project" value="TreeGrafter"/>
</dbReference>
<dbReference type="EMBL" id="MNPL01024108">
    <property type="protein sequence ID" value="OQR68618.1"/>
    <property type="molecule type" value="Genomic_DNA"/>
</dbReference>
<evidence type="ECO:0000256" key="3">
    <source>
        <dbReference type="ARBA" id="ARBA00023015"/>
    </source>
</evidence>
<comment type="similarity">
    <text evidence="2">Belongs to the TADA1 family.</text>
</comment>
<dbReference type="AlphaFoldDB" id="A0A1V9X5E3"/>
<name>A0A1V9X5E3_9ACAR</name>
<evidence type="ECO:0000256" key="1">
    <source>
        <dbReference type="ARBA" id="ARBA00004123"/>
    </source>
</evidence>
<keyword evidence="5" id="KW-0539">Nucleus</keyword>
<keyword evidence="3" id="KW-0805">Transcription regulation</keyword>
<evidence type="ECO:0000313" key="7">
    <source>
        <dbReference type="Proteomes" id="UP000192247"/>
    </source>
</evidence>
<dbReference type="GO" id="GO:0005634">
    <property type="term" value="C:nucleus"/>
    <property type="evidence" value="ECO:0007669"/>
    <property type="project" value="UniProtKB-SubCell"/>
</dbReference>
<dbReference type="GO" id="GO:0000124">
    <property type="term" value="C:SAGA complex"/>
    <property type="evidence" value="ECO:0007669"/>
    <property type="project" value="TreeGrafter"/>
</dbReference>
<evidence type="ECO:0000313" key="6">
    <source>
        <dbReference type="EMBL" id="OQR68618.1"/>
    </source>
</evidence>
<dbReference type="Proteomes" id="UP000192247">
    <property type="component" value="Unassembled WGS sequence"/>
</dbReference>
<dbReference type="PANTHER" id="PTHR21277">
    <property type="entry name" value="TRANSCRIPTIONAL ADAPTER 1"/>
    <property type="match status" value="1"/>
</dbReference>
<proteinExistence type="inferred from homology"/>
<dbReference type="InterPro" id="IPR024738">
    <property type="entry name" value="Hfi1/Tada1"/>
</dbReference>
<dbReference type="GO" id="GO:0006357">
    <property type="term" value="P:regulation of transcription by RNA polymerase II"/>
    <property type="evidence" value="ECO:0007669"/>
    <property type="project" value="TreeGrafter"/>
</dbReference>
<comment type="caution">
    <text evidence="6">The sequence shown here is derived from an EMBL/GenBank/DDBJ whole genome shotgun (WGS) entry which is preliminary data.</text>
</comment>
<comment type="subcellular location">
    <subcellularLocation>
        <location evidence="1">Nucleus</location>
    </subcellularLocation>
</comment>
<reference evidence="6 7" key="1">
    <citation type="journal article" date="2017" name="Gigascience">
        <title>Draft genome of the honey bee ectoparasitic mite, Tropilaelaps mercedesae, is shaped by the parasitic life history.</title>
        <authorList>
            <person name="Dong X."/>
            <person name="Armstrong S.D."/>
            <person name="Xia D."/>
            <person name="Makepeace B.L."/>
            <person name="Darby A.C."/>
            <person name="Kadowaki T."/>
        </authorList>
    </citation>
    <scope>NUCLEOTIDE SEQUENCE [LARGE SCALE GENOMIC DNA]</scope>
    <source>
        <strain evidence="6">Wuxi-XJTLU</strain>
    </source>
</reference>
<dbReference type="InParanoid" id="A0A1V9X5E3"/>
<dbReference type="Pfam" id="PF12767">
    <property type="entry name" value="SAGA-Tad1"/>
    <property type="match status" value="1"/>
</dbReference>
<evidence type="ECO:0000256" key="4">
    <source>
        <dbReference type="ARBA" id="ARBA00023163"/>
    </source>
</evidence>
<protein>
    <submittedName>
        <fullName evidence="6">Uncharacterized protein</fullName>
    </submittedName>
</protein>
<dbReference type="CDD" id="cd22934">
    <property type="entry name" value="HFD_TADA1"/>
    <property type="match status" value="1"/>
</dbReference>
<keyword evidence="7" id="KW-1185">Reference proteome</keyword>
<gene>
    <name evidence="6" type="ORF">BIW11_12794</name>
</gene>